<proteinExistence type="predicted"/>
<evidence type="ECO:0000313" key="1">
    <source>
        <dbReference type="EMBL" id="SVC47375.1"/>
    </source>
</evidence>
<dbReference type="PROSITE" id="PS51257">
    <property type="entry name" value="PROKAR_LIPOPROTEIN"/>
    <property type="match status" value="1"/>
</dbReference>
<dbReference type="EMBL" id="UINC01093173">
    <property type="protein sequence ID" value="SVC47375.1"/>
    <property type="molecule type" value="Genomic_DNA"/>
</dbReference>
<sequence length="263" mass="29336">MHRNLILFILITISFIASCEEGFDLNTGITLSEQNELYSLELNVSNNVTDDFSPVHFNAKVKRHAEYNINSDSRILGSWTLYSLTIDAETTNVAQFPTNYLFYTDQTFDKTEISTVGGDDLYSNGVWTIDKNTGTMTTTMAGETTTVNFTFDHNGYFIPMDGFMVWDYDKNGYNYHKILQKMSPPDPVYLSVSSSGGTIESLTEPSAFDITIHLSSDVEASYKISGSFVPGLDYSEGNILATLSGDHYSVINVNIPISIEIIY</sequence>
<name>A0A382MH07_9ZZZZ</name>
<protein>
    <submittedName>
        <fullName evidence="1">Uncharacterized protein</fullName>
    </submittedName>
</protein>
<accession>A0A382MH07</accession>
<organism evidence="1">
    <name type="scientific">marine metagenome</name>
    <dbReference type="NCBI Taxonomy" id="408172"/>
    <lineage>
        <taxon>unclassified sequences</taxon>
        <taxon>metagenomes</taxon>
        <taxon>ecological metagenomes</taxon>
    </lineage>
</organism>
<reference evidence="1" key="1">
    <citation type="submission" date="2018-05" db="EMBL/GenBank/DDBJ databases">
        <authorList>
            <person name="Lanie J.A."/>
            <person name="Ng W.-L."/>
            <person name="Kazmierczak K.M."/>
            <person name="Andrzejewski T.M."/>
            <person name="Davidsen T.M."/>
            <person name="Wayne K.J."/>
            <person name="Tettelin H."/>
            <person name="Glass J.I."/>
            <person name="Rusch D."/>
            <person name="Podicherti R."/>
            <person name="Tsui H.-C.T."/>
            <person name="Winkler M.E."/>
        </authorList>
    </citation>
    <scope>NUCLEOTIDE SEQUENCE</scope>
</reference>
<gene>
    <name evidence="1" type="ORF">METZ01_LOCUS300229</name>
</gene>
<dbReference type="AlphaFoldDB" id="A0A382MH07"/>